<sequence>MASKGDVKAVRVTATGAVFAGRTRLRGIILASDGGGAGTIILQDNTDSTSLFQADVPSGDVFSTNIPEDGVLFPGGMKVSTITNIDAATIFIDK</sequence>
<reference evidence="1" key="2">
    <citation type="journal article" date="2017" name="Nat. Commun.">
        <title>Single-virus genomics reveals hidden cosmopolitan and abundant viruses.</title>
        <authorList>
            <person name="Martinez-Hernandez F."/>
            <person name="Fornas O."/>
            <person name="Lluesma Gomez M."/>
            <person name="Bolduc B."/>
            <person name="de la Cruz Pena M.J."/>
            <person name="Martinez J.M."/>
            <person name="Anton J."/>
            <person name="Gasol J.M."/>
            <person name="Rosselli R."/>
            <person name="Rodriguez-Valera F."/>
            <person name="Sullivan M.B."/>
            <person name="Acinas S.G."/>
            <person name="Martinez-Garcia M."/>
        </authorList>
    </citation>
    <scope>NUCLEOTIDE SEQUENCE</scope>
</reference>
<reference evidence="1" key="1">
    <citation type="submission" date="2016-10" db="EMBL/GenBank/DDBJ databases">
        <authorList>
            <person name="Varghese N."/>
        </authorList>
    </citation>
    <scope>NUCLEOTIDE SEQUENCE</scope>
</reference>
<organism evidence="1">
    <name type="scientific">uncultured virus</name>
    <dbReference type="NCBI Taxonomy" id="340016"/>
    <lineage>
        <taxon>Viruses</taxon>
        <taxon>environmental samples</taxon>
    </lineage>
</organism>
<proteinExistence type="predicted"/>
<evidence type="ECO:0000313" key="1">
    <source>
        <dbReference type="EMBL" id="ASF00465.1"/>
    </source>
</evidence>
<dbReference type="EMBL" id="KY052837">
    <property type="protein sequence ID" value="ASF00465.1"/>
    <property type="molecule type" value="Genomic_DNA"/>
</dbReference>
<protein>
    <submittedName>
        <fullName evidence="1">Uncharacterized protein</fullName>
    </submittedName>
</protein>
<name>A0A218MMF7_9VIRU</name>
<accession>A0A218MMF7</accession>